<evidence type="ECO:0000256" key="2">
    <source>
        <dbReference type="ARBA" id="ARBA00022475"/>
    </source>
</evidence>
<dbReference type="InterPro" id="IPR010432">
    <property type="entry name" value="RDD"/>
</dbReference>
<evidence type="ECO:0000313" key="8">
    <source>
        <dbReference type="EMBL" id="NKC34271.1"/>
    </source>
</evidence>
<comment type="caution">
    <text evidence="8">The sequence shown here is derived from an EMBL/GenBank/DDBJ whole genome shotgun (WGS) entry which is preliminary data.</text>
</comment>
<evidence type="ECO:0000256" key="3">
    <source>
        <dbReference type="ARBA" id="ARBA00022692"/>
    </source>
</evidence>
<comment type="subcellular location">
    <subcellularLocation>
        <location evidence="1">Cell membrane</location>
        <topology evidence="1">Multi-pass membrane protein</topology>
    </subcellularLocation>
</comment>
<dbReference type="PANTHER" id="PTHR36115:SF4">
    <property type="entry name" value="MEMBRANE PROTEIN"/>
    <property type="match status" value="1"/>
</dbReference>
<evidence type="ECO:0000256" key="4">
    <source>
        <dbReference type="ARBA" id="ARBA00022989"/>
    </source>
</evidence>
<dbReference type="EMBL" id="JAAVNE010000074">
    <property type="protein sequence ID" value="NKC34271.1"/>
    <property type="molecule type" value="Genomic_DNA"/>
</dbReference>
<feature type="transmembrane region" description="Helical" evidence="6">
    <location>
        <begin position="96"/>
        <end position="115"/>
    </location>
</feature>
<dbReference type="Pfam" id="PF06271">
    <property type="entry name" value="RDD"/>
    <property type="match status" value="1"/>
</dbReference>
<sequence>MQGVELAGFGRRLAAQLIDLLWLLPLSVLLGTVGALLNGGELSLGGEAMANIIGALVVLLFWADRQGTPGKLVLGLRIVDAETGGPPRFSRLVLRYLGYLLSALPLCLGYLWMLWDARGQTWHDKMARTLVIQEPRRPPAAGRRG</sequence>
<reference evidence="8 9" key="1">
    <citation type="submission" date="2020-03" db="EMBL/GenBank/DDBJ databases">
        <title>Roseomonas selenitidurans sp. nov. isolated from urban soil.</title>
        <authorList>
            <person name="Liu H."/>
        </authorList>
    </citation>
    <scope>NUCLEOTIDE SEQUENCE [LARGE SCALE GENOMIC DNA]</scope>
    <source>
        <strain evidence="8 9">BU-1</strain>
    </source>
</reference>
<accession>A0ABX1EB94</accession>
<gene>
    <name evidence="8" type="ORF">HEQ75_25680</name>
</gene>
<evidence type="ECO:0000256" key="6">
    <source>
        <dbReference type="SAM" id="Phobius"/>
    </source>
</evidence>
<dbReference type="Proteomes" id="UP000787635">
    <property type="component" value="Unassembled WGS sequence"/>
</dbReference>
<feature type="transmembrane region" description="Helical" evidence="6">
    <location>
        <begin position="20"/>
        <end position="37"/>
    </location>
</feature>
<name>A0ABX1EB94_9PROT</name>
<keyword evidence="4 6" id="KW-1133">Transmembrane helix</keyword>
<organism evidence="8 9">
    <name type="scientific">Falsiroseomonas selenitidurans</name>
    <dbReference type="NCBI Taxonomy" id="2716335"/>
    <lineage>
        <taxon>Bacteria</taxon>
        <taxon>Pseudomonadati</taxon>
        <taxon>Pseudomonadota</taxon>
        <taxon>Alphaproteobacteria</taxon>
        <taxon>Acetobacterales</taxon>
        <taxon>Roseomonadaceae</taxon>
        <taxon>Falsiroseomonas</taxon>
    </lineage>
</organism>
<keyword evidence="9" id="KW-1185">Reference proteome</keyword>
<evidence type="ECO:0000256" key="1">
    <source>
        <dbReference type="ARBA" id="ARBA00004651"/>
    </source>
</evidence>
<proteinExistence type="predicted"/>
<dbReference type="PANTHER" id="PTHR36115">
    <property type="entry name" value="PROLINE-RICH ANTIGEN HOMOLOG-RELATED"/>
    <property type="match status" value="1"/>
</dbReference>
<dbReference type="RefSeq" id="WP_168034983.1">
    <property type="nucleotide sequence ID" value="NZ_JAAVNE010000074.1"/>
</dbReference>
<evidence type="ECO:0000256" key="5">
    <source>
        <dbReference type="ARBA" id="ARBA00023136"/>
    </source>
</evidence>
<evidence type="ECO:0000259" key="7">
    <source>
        <dbReference type="Pfam" id="PF06271"/>
    </source>
</evidence>
<evidence type="ECO:0000313" key="9">
    <source>
        <dbReference type="Proteomes" id="UP000787635"/>
    </source>
</evidence>
<dbReference type="InterPro" id="IPR051791">
    <property type="entry name" value="Pra-immunoreactive"/>
</dbReference>
<protein>
    <submittedName>
        <fullName evidence="8">RDD family protein</fullName>
    </submittedName>
</protein>
<keyword evidence="2" id="KW-1003">Cell membrane</keyword>
<keyword evidence="5 6" id="KW-0472">Membrane</keyword>
<feature type="transmembrane region" description="Helical" evidence="6">
    <location>
        <begin position="44"/>
        <end position="63"/>
    </location>
</feature>
<feature type="domain" description="RDD" evidence="7">
    <location>
        <begin position="6"/>
        <end position="127"/>
    </location>
</feature>
<keyword evidence="3 6" id="KW-0812">Transmembrane</keyword>